<feature type="region of interest" description="Disordered" evidence="1">
    <location>
        <begin position="24"/>
        <end position="71"/>
    </location>
</feature>
<dbReference type="OrthoDB" id="9012717at2"/>
<feature type="compositionally biased region" description="Low complexity" evidence="1">
    <location>
        <begin position="24"/>
        <end position="43"/>
    </location>
</feature>
<keyword evidence="2" id="KW-0732">Signal</keyword>
<dbReference type="KEGG" id="tvl:FAZ95_24825"/>
<protein>
    <recommendedName>
        <fullName evidence="5">DUF4148 domain-containing protein</fullName>
    </recommendedName>
</protein>
<accession>A0A4P8IXY3</accession>
<evidence type="ECO:0000256" key="2">
    <source>
        <dbReference type="SAM" id="SignalP"/>
    </source>
</evidence>
<organism evidence="3 4">
    <name type="scientific">Trinickia violacea</name>
    <dbReference type="NCBI Taxonomy" id="2571746"/>
    <lineage>
        <taxon>Bacteria</taxon>
        <taxon>Pseudomonadati</taxon>
        <taxon>Pseudomonadota</taxon>
        <taxon>Betaproteobacteria</taxon>
        <taxon>Burkholderiales</taxon>
        <taxon>Burkholderiaceae</taxon>
        <taxon>Trinickia</taxon>
    </lineage>
</organism>
<dbReference type="Proteomes" id="UP000298656">
    <property type="component" value="Chromosome 2"/>
</dbReference>
<evidence type="ECO:0008006" key="5">
    <source>
        <dbReference type="Google" id="ProtNLM"/>
    </source>
</evidence>
<feature type="compositionally biased region" description="Polar residues" evidence="1">
    <location>
        <begin position="44"/>
        <end position="53"/>
    </location>
</feature>
<dbReference type="EMBL" id="CP040078">
    <property type="protein sequence ID" value="QCP52403.1"/>
    <property type="molecule type" value="Genomic_DNA"/>
</dbReference>
<proteinExistence type="predicted"/>
<feature type="signal peptide" evidence="2">
    <location>
        <begin position="1"/>
        <end position="23"/>
    </location>
</feature>
<gene>
    <name evidence="3" type="ORF">FAZ95_24825</name>
</gene>
<reference evidence="3 4" key="1">
    <citation type="submission" date="2019-05" db="EMBL/GenBank/DDBJ databases">
        <title>Burkholderia sp. DHOD12, isolated from subtropical forest soil.</title>
        <authorList>
            <person name="Gao Z.-H."/>
            <person name="Qiu L.-H."/>
        </authorList>
    </citation>
    <scope>NUCLEOTIDE SEQUENCE [LARGE SCALE GENOMIC DNA]</scope>
    <source>
        <strain evidence="3 4">DHOD12</strain>
    </source>
</reference>
<name>A0A4P8IXY3_9BURK</name>
<sequence length="86" mass="8805">MKSRFVLPIAGALLLAAAGAASAADMQPADQQSQGQAQMMQNADTSAQSSTDTAYGGVSDTRSAAGGMRTNTTCLSRPQCDIFFGQ</sequence>
<dbReference type="RefSeq" id="WP_137335176.1">
    <property type="nucleotide sequence ID" value="NZ_CP040078.1"/>
</dbReference>
<evidence type="ECO:0000256" key="1">
    <source>
        <dbReference type="SAM" id="MobiDB-lite"/>
    </source>
</evidence>
<dbReference type="AlphaFoldDB" id="A0A4P8IXY3"/>
<keyword evidence="4" id="KW-1185">Reference proteome</keyword>
<evidence type="ECO:0000313" key="3">
    <source>
        <dbReference type="EMBL" id="QCP52403.1"/>
    </source>
</evidence>
<evidence type="ECO:0000313" key="4">
    <source>
        <dbReference type="Proteomes" id="UP000298656"/>
    </source>
</evidence>
<feature type="chain" id="PRO_5020960273" description="DUF4148 domain-containing protein" evidence="2">
    <location>
        <begin position="24"/>
        <end position="86"/>
    </location>
</feature>